<dbReference type="InterPro" id="IPR037171">
    <property type="entry name" value="NagB/RpiA_transferase-like"/>
</dbReference>
<dbReference type="RefSeq" id="WP_121170444.1">
    <property type="nucleotide sequence ID" value="NZ_RBIN01000001.1"/>
</dbReference>
<dbReference type="PANTHER" id="PTHR30363:SF58">
    <property type="entry name" value="REGULATORY PROTEIN, DEOR FAMILY"/>
    <property type="match status" value="1"/>
</dbReference>
<dbReference type="Pfam" id="PF00455">
    <property type="entry name" value="DeoRC"/>
    <property type="match status" value="1"/>
</dbReference>
<accession>A0A420X0Y7</accession>
<dbReference type="OrthoDB" id="9816363at2"/>
<proteinExistence type="predicted"/>
<dbReference type="InterPro" id="IPR036388">
    <property type="entry name" value="WH-like_DNA-bd_sf"/>
</dbReference>
<evidence type="ECO:0000313" key="5">
    <source>
        <dbReference type="EMBL" id="RKR07410.1"/>
    </source>
</evidence>
<gene>
    <name evidence="5" type="ORF">C7446_0222</name>
</gene>
<dbReference type="InterPro" id="IPR050313">
    <property type="entry name" value="Carb_Metab_HTH_regulators"/>
</dbReference>
<feature type="domain" description="HTH deoR-type" evidence="4">
    <location>
        <begin position="3"/>
        <end position="58"/>
    </location>
</feature>
<dbReference type="PRINTS" id="PR00037">
    <property type="entry name" value="HTHLACR"/>
</dbReference>
<keyword evidence="6" id="KW-1185">Reference proteome</keyword>
<keyword evidence="2" id="KW-0238">DNA-binding</keyword>
<evidence type="ECO:0000256" key="2">
    <source>
        <dbReference type="ARBA" id="ARBA00023125"/>
    </source>
</evidence>
<dbReference type="SUPFAM" id="SSF46785">
    <property type="entry name" value="Winged helix' DNA-binding domain"/>
    <property type="match status" value="1"/>
</dbReference>
<dbReference type="Gene3D" id="3.40.50.1360">
    <property type="match status" value="1"/>
</dbReference>
<dbReference type="GO" id="GO:0003677">
    <property type="term" value="F:DNA binding"/>
    <property type="evidence" value="ECO:0007669"/>
    <property type="project" value="UniProtKB-KW"/>
</dbReference>
<evidence type="ECO:0000256" key="3">
    <source>
        <dbReference type="ARBA" id="ARBA00023163"/>
    </source>
</evidence>
<dbReference type="SMART" id="SM00420">
    <property type="entry name" value="HTH_DEOR"/>
    <property type="match status" value="1"/>
</dbReference>
<dbReference type="PROSITE" id="PS00894">
    <property type="entry name" value="HTH_DEOR_1"/>
    <property type="match status" value="1"/>
</dbReference>
<dbReference type="EMBL" id="RBIN01000001">
    <property type="protein sequence ID" value="RKR07410.1"/>
    <property type="molecule type" value="Genomic_DNA"/>
</dbReference>
<dbReference type="AlphaFoldDB" id="A0A420X0Y7"/>
<dbReference type="InterPro" id="IPR036390">
    <property type="entry name" value="WH_DNA-bd_sf"/>
</dbReference>
<dbReference type="SMART" id="SM01134">
    <property type="entry name" value="DeoRC"/>
    <property type="match status" value="1"/>
</dbReference>
<evidence type="ECO:0000313" key="6">
    <source>
        <dbReference type="Proteomes" id="UP000281975"/>
    </source>
</evidence>
<dbReference type="GO" id="GO:0003700">
    <property type="term" value="F:DNA-binding transcription factor activity"/>
    <property type="evidence" value="ECO:0007669"/>
    <property type="project" value="InterPro"/>
</dbReference>
<evidence type="ECO:0000259" key="4">
    <source>
        <dbReference type="PROSITE" id="PS51000"/>
    </source>
</evidence>
<keyword evidence="1" id="KW-0805">Transcription regulation</keyword>
<dbReference type="SUPFAM" id="SSF100950">
    <property type="entry name" value="NagB/RpiA/CoA transferase-like"/>
    <property type="match status" value="1"/>
</dbReference>
<comment type="caution">
    <text evidence="5">The sequence shown here is derived from an EMBL/GenBank/DDBJ whole genome shotgun (WGS) entry which is preliminary data.</text>
</comment>
<reference evidence="5 6" key="1">
    <citation type="submission" date="2018-10" db="EMBL/GenBank/DDBJ databases">
        <title>Genomic Encyclopedia of Type Strains, Phase IV (KMG-IV): sequencing the most valuable type-strain genomes for metagenomic binning, comparative biology and taxonomic classification.</title>
        <authorList>
            <person name="Goeker M."/>
        </authorList>
    </citation>
    <scope>NUCLEOTIDE SEQUENCE [LARGE SCALE GENOMIC DNA]</scope>
    <source>
        <strain evidence="5 6">DSM 23229</strain>
    </source>
</reference>
<dbReference type="InterPro" id="IPR001034">
    <property type="entry name" value="DeoR_HTH"/>
</dbReference>
<dbReference type="PROSITE" id="PS51000">
    <property type="entry name" value="HTH_DEOR_2"/>
    <property type="match status" value="1"/>
</dbReference>
<sequence length="270" mass="30175">MIPTQRRDYLLELLDRQSVLTISELTDLLGVSHMTVRRDIAQLEQEGRVLSVSGGVRLAARFRHEPAWQEKTTASIEHKEAIARRAAAMIHDGMSIYLDAGTTTFAMARLLTEHNDLSVVTNNFHISALLAQYPHIELFHTGGRVNHENYSAVGPSVVEFLRQVNVDIAFLSSSSWHLERGVTTPDESKILVKQQLLQIASKSVLVADSSKYGRFGMFRACALEDFDLIVTDDRLAESAREAIIERDIALDTVTLTAPRTADEPKEVPWP</sequence>
<dbReference type="Pfam" id="PF08220">
    <property type="entry name" value="HTH_DeoR"/>
    <property type="match status" value="1"/>
</dbReference>
<organism evidence="5 6">
    <name type="scientific">Kushneria sinocarnis</name>
    <dbReference type="NCBI Taxonomy" id="595502"/>
    <lineage>
        <taxon>Bacteria</taxon>
        <taxon>Pseudomonadati</taxon>
        <taxon>Pseudomonadota</taxon>
        <taxon>Gammaproteobacteria</taxon>
        <taxon>Oceanospirillales</taxon>
        <taxon>Halomonadaceae</taxon>
        <taxon>Kushneria</taxon>
    </lineage>
</organism>
<dbReference type="PANTHER" id="PTHR30363">
    <property type="entry name" value="HTH-TYPE TRANSCRIPTIONAL REGULATOR SRLR-RELATED"/>
    <property type="match status" value="1"/>
</dbReference>
<dbReference type="Gene3D" id="1.10.10.10">
    <property type="entry name" value="Winged helix-like DNA-binding domain superfamily/Winged helix DNA-binding domain"/>
    <property type="match status" value="1"/>
</dbReference>
<dbReference type="Proteomes" id="UP000281975">
    <property type="component" value="Unassembled WGS sequence"/>
</dbReference>
<dbReference type="InterPro" id="IPR014036">
    <property type="entry name" value="DeoR-like_C"/>
</dbReference>
<keyword evidence="3" id="KW-0804">Transcription</keyword>
<dbReference type="InterPro" id="IPR018356">
    <property type="entry name" value="Tscrpt_reg_HTH_DeoR_CS"/>
</dbReference>
<evidence type="ECO:0000256" key="1">
    <source>
        <dbReference type="ARBA" id="ARBA00023015"/>
    </source>
</evidence>
<name>A0A420X0Y7_9GAMM</name>
<protein>
    <submittedName>
        <fullName evidence="5">DeoR family transcriptional regulator</fullName>
    </submittedName>
</protein>